<proteinExistence type="predicted"/>
<keyword evidence="1" id="KW-0812">Transmembrane</keyword>
<evidence type="ECO:0000256" key="1">
    <source>
        <dbReference type="SAM" id="Phobius"/>
    </source>
</evidence>
<name>E9CMH2_9GAMM</name>
<evidence type="ECO:0000313" key="2">
    <source>
        <dbReference type="EMBL" id="EFW12331.1"/>
    </source>
</evidence>
<feature type="transmembrane region" description="Helical" evidence="1">
    <location>
        <begin position="6"/>
        <end position="24"/>
    </location>
</feature>
<feature type="non-terminal residue" evidence="2">
    <location>
        <position position="1"/>
    </location>
</feature>
<dbReference type="Proteomes" id="UP000013568">
    <property type="component" value="Unassembled WGS sequence"/>
</dbReference>
<gene>
    <name evidence="2" type="ORF">SSYM_1513</name>
</gene>
<dbReference type="EMBL" id="GL636112">
    <property type="protein sequence ID" value="EFW12331.1"/>
    <property type="molecule type" value="Genomic_DNA"/>
</dbReference>
<accession>E9CMH2</accession>
<reference evidence="3" key="1">
    <citation type="journal article" date="2011" name="Genome Biol. Evol.">
        <title>Massive genomic decay in Serratia symbiotica, a recently evolved symbiont of aphids.</title>
        <authorList>
            <person name="Burke G.R."/>
            <person name="Moran N.A."/>
        </authorList>
    </citation>
    <scope>NUCLEOTIDE SEQUENCE [LARGE SCALE GENOMIC DNA]</scope>
    <source>
        <strain evidence="3">Tucson</strain>
    </source>
</reference>
<dbReference type="AlphaFoldDB" id="E9CMH2"/>
<organism evidence="2 3">
    <name type="scientific">Serratia symbiotica str. Tucson</name>
    <dbReference type="NCBI Taxonomy" id="914128"/>
    <lineage>
        <taxon>Bacteria</taxon>
        <taxon>Pseudomonadati</taxon>
        <taxon>Pseudomonadota</taxon>
        <taxon>Gammaproteobacteria</taxon>
        <taxon>Enterobacterales</taxon>
        <taxon>Yersiniaceae</taxon>
        <taxon>Serratia</taxon>
        <taxon>Serratia symbiotica</taxon>
    </lineage>
</organism>
<evidence type="ECO:0000313" key="3">
    <source>
        <dbReference type="Proteomes" id="UP000013568"/>
    </source>
</evidence>
<protein>
    <submittedName>
        <fullName evidence="2">Uncharacterized protein</fullName>
    </submittedName>
</protein>
<keyword evidence="3" id="KW-1185">Reference proteome</keyword>
<keyword evidence="1" id="KW-0472">Membrane</keyword>
<dbReference type="HOGENOM" id="CLU_3370534_0_0_6"/>
<sequence>STTPLLYLLLMASHIAAVSAPILLQHAEVQQIRFR</sequence>
<keyword evidence="1" id="KW-1133">Transmembrane helix</keyword>